<evidence type="ECO:0000313" key="2">
    <source>
        <dbReference type="EMBL" id="OGD66749.1"/>
    </source>
</evidence>
<organism evidence="2 3">
    <name type="scientific">Candidatus Campbellbacteria bacterium RIFOXYC2_FULL_35_25</name>
    <dbReference type="NCBI Taxonomy" id="1797582"/>
    <lineage>
        <taxon>Bacteria</taxon>
        <taxon>Candidatus Campbelliibacteriota</taxon>
    </lineage>
</organism>
<reference evidence="2 3" key="1">
    <citation type="journal article" date="2016" name="Nat. Commun.">
        <title>Thousands of microbial genomes shed light on interconnected biogeochemical processes in an aquifer system.</title>
        <authorList>
            <person name="Anantharaman K."/>
            <person name="Brown C.T."/>
            <person name="Hug L.A."/>
            <person name="Sharon I."/>
            <person name="Castelle C.J."/>
            <person name="Probst A.J."/>
            <person name="Thomas B.C."/>
            <person name="Singh A."/>
            <person name="Wilkins M.J."/>
            <person name="Karaoz U."/>
            <person name="Brodie E.L."/>
            <person name="Williams K.H."/>
            <person name="Hubbard S.S."/>
            <person name="Banfield J.F."/>
        </authorList>
    </citation>
    <scope>NUCLEOTIDE SEQUENCE [LARGE SCALE GENOMIC DNA]</scope>
</reference>
<evidence type="ECO:0000313" key="3">
    <source>
        <dbReference type="Proteomes" id="UP000179003"/>
    </source>
</evidence>
<gene>
    <name evidence="2" type="ORF">A2442_01335</name>
</gene>
<accession>A0A1F5EH45</accession>
<comment type="caution">
    <text evidence="2">The sequence shown here is derived from an EMBL/GenBank/DDBJ whole genome shotgun (WGS) entry which is preliminary data.</text>
</comment>
<feature type="compositionally biased region" description="Basic and acidic residues" evidence="1">
    <location>
        <begin position="207"/>
        <end position="224"/>
    </location>
</feature>
<feature type="region of interest" description="Disordered" evidence="1">
    <location>
        <begin position="201"/>
        <end position="224"/>
    </location>
</feature>
<proteinExistence type="predicted"/>
<dbReference type="Proteomes" id="UP000179003">
    <property type="component" value="Unassembled WGS sequence"/>
</dbReference>
<sequence>MQQTKRVSMADFLAGMVGNDESFIFGVPRETMARESPKDRLLRKAVTDGEAAKPIDLLSVHAETVSALAAADYFQELLDLSLATSEDLRNKLEVMTHIKNVQEKRANSLFKRLKGLSEEEPLKQAVVTRMKSRIASLEEITNALAEENELLMEALDTISALIASPPKCSPPAKKDRVPLIKRIKEISDAFGSSFIPLDQAPKPGWVEPEKDWPRLPIDKPKSEC</sequence>
<protein>
    <submittedName>
        <fullName evidence="2">Uncharacterized protein</fullName>
    </submittedName>
</protein>
<name>A0A1F5EH45_9BACT</name>
<dbReference type="AlphaFoldDB" id="A0A1F5EH45"/>
<dbReference type="EMBL" id="MFAE01000014">
    <property type="protein sequence ID" value="OGD66749.1"/>
    <property type="molecule type" value="Genomic_DNA"/>
</dbReference>
<evidence type="ECO:0000256" key="1">
    <source>
        <dbReference type="SAM" id="MobiDB-lite"/>
    </source>
</evidence>